<dbReference type="GO" id="GO:0005524">
    <property type="term" value="F:ATP binding"/>
    <property type="evidence" value="ECO:0007669"/>
    <property type="project" value="UniProtKB-UniRule"/>
</dbReference>
<dbReference type="AlphaFoldDB" id="F4CYT6"/>
<keyword evidence="8" id="KW-1185">Reference proteome</keyword>
<dbReference type="InterPro" id="IPR002543">
    <property type="entry name" value="FtsK_dom"/>
</dbReference>
<dbReference type="Gene3D" id="3.40.50.300">
    <property type="entry name" value="P-loop containing nucleotide triphosphate hydrolases"/>
    <property type="match status" value="1"/>
</dbReference>
<dbReference type="Pfam" id="PF01580">
    <property type="entry name" value="FtsK_SpoIIIE"/>
    <property type="match status" value="1"/>
</dbReference>
<dbReference type="OrthoDB" id="3217500at2"/>
<accession>F4CYT6</accession>
<dbReference type="InterPro" id="IPR050206">
    <property type="entry name" value="FtsK/SpoIIIE/SftA"/>
</dbReference>
<dbReference type="RefSeq" id="WP_013677562.1">
    <property type="nucleotide sequence ID" value="NC_015312.1"/>
</dbReference>
<dbReference type="PANTHER" id="PTHR22683:SF41">
    <property type="entry name" value="DNA TRANSLOCASE FTSK"/>
    <property type="match status" value="1"/>
</dbReference>
<feature type="region of interest" description="Disordered" evidence="4">
    <location>
        <begin position="476"/>
        <end position="497"/>
    </location>
</feature>
<keyword evidence="5" id="KW-0812">Transmembrane</keyword>
<dbReference type="GO" id="GO:0003677">
    <property type="term" value="F:DNA binding"/>
    <property type="evidence" value="ECO:0007669"/>
    <property type="project" value="InterPro"/>
</dbReference>
<keyword evidence="7" id="KW-0132">Cell division</keyword>
<name>F4CYT6_PSEUX</name>
<keyword evidence="5" id="KW-1133">Transmembrane helix</keyword>
<reference evidence="7 8" key="1">
    <citation type="journal article" date="2011" name="J. Bacteriol.">
        <title>Genome sequence of the 1,4-dioxane-degrading Pseudonocardia dioxanivorans strain CB1190.</title>
        <authorList>
            <person name="Sales C.M."/>
            <person name="Mahendra S."/>
            <person name="Grostern A."/>
            <person name="Parales R.E."/>
            <person name="Goodwin L.A."/>
            <person name="Woyke T."/>
            <person name="Nolan M."/>
            <person name="Lapidus A."/>
            <person name="Chertkov O."/>
            <person name="Ovchinnikova G."/>
            <person name="Sczyrba A."/>
            <person name="Alvarez-Cohen L."/>
        </authorList>
    </citation>
    <scope>NUCLEOTIDE SEQUENCE [LARGE SCALE GENOMIC DNA]</scope>
    <source>
        <strain evidence="8">ATCC 55486 / DSM 44775 / JCM 13855 / CB1190</strain>
    </source>
</reference>
<evidence type="ECO:0000259" key="6">
    <source>
        <dbReference type="PROSITE" id="PS50901"/>
    </source>
</evidence>
<dbReference type="PANTHER" id="PTHR22683">
    <property type="entry name" value="SPORULATION PROTEIN RELATED"/>
    <property type="match status" value="1"/>
</dbReference>
<evidence type="ECO:0000256" key="1">
    <source>
        <dbReference type="ARBA" id="ARBA00022741"/>
    </source>
</evidence>
<evidence type="ECO:0000256" key="3">
    <source>
        <dbReference type="PROSITE-ProRule" id="PRU00289"/>
    </source>
</evidence>
<dbReference type="InterPro" id="IPR003593">
    <property type="entry name" value="AAA+_ATPase"/>
</dbReference>
<feature type="transmembrane region" description="Helical" evidence="5">
    <location>
        <begin position="53"/>
        <end position="71"/>
    </location>
</feature>
<feature type="binding site" evidence="3">
    <location>
        <begin position="250"/>
        <end position="257"/>
    </location>
    <ligand>
        <name>ATP</name>
        <dbReference type="ChEBI" id="CHEBI:30616"/>
    </ligand>
</feature>
<keyword evidence="2 3" id="KW-0067">ATP-binding</keyword>
<dbReference type="EMBL" id="CP002593">
    <property type="protein sequence ID" value="AEA27661.1"/>
    <property type="molecule type" value="Genomic_DNA"/>
</dbReference>
<evidence type="ECO:0000256" key="2">
    <source>
        <dbReference type="ARBA" id="ARBA00022840"/>
    </source>
</evidence>
<dbReference type="eggNOG" id="COG1674">
    <property type="taxonomic scope" value="Bacteria"/>
</dbReference>
<keyword evidence="5" id="KW-0472">Membrane</keyword>
<protein>
    <submittedName>
        <fullName evidence="7">Cell division protein FtsK/SpoIIIE</fullName>
    </submittedName>
</protein>
<dbReference type="SMART" id="SM00382">
    <property type="entry name" value="AAA"/>
    <property type="match status" value="1"/>
</dbReference>
<organism evidence="7 8">
    <name type="scientific">Pseudonocardia dioxanivorans (strain ATCC 55486 / DSM 44775 / JCM 13855 / CB1190)</name>
    <dbReference type="NCBI Taxonomy" id="675635"/>
    <lineage>
        <taxon>Bacteria</taxon>
        <taxon>Bacillati</taxon>
        <taxon>Actinomycetota</taxon>
        <taxon>Actinomycetes</taxon>
        <taxon>Pseudonocardiales</taxon>
        <taxon>Pseudonocardiaceae</taxon>
        <taxon>Pseudonocardia</taxon>
    </lineage>
</organism>
<evidence type="ECO:0000256" key="5">
    <source>
        <dbReference type="SAM" id="Phobius"/>
    </source>
</evidence>
<evidence type="ECO:0000313" key="7">
    <source>
        <dbReference type="EMBL" id="AEA27661.1"/>
    </source>
</evidence>
<evidence type="ECO:0000313" key="8">
    <source>
        <dbReference type="Proteomes" id="UP000007809"/>
    </source>
</evidence>
<evidence type="ECO:0000256" key="4">
    <source>
        <dbReference type="SAM" id="MobiDB-lite"/>
    </source>
</evidence>
<feature type="domain" description="FtsK" evidence="6">
    <location>
        <begin position="223"/>
        <end position="416"/>
    </location>
</feature>
<proteinExistence type="predicted"/>
<dbReference type="InterPro" id="IPR027417">
    <property type="entry name" value="P-loop_NTPase"/>
</dbReference>
<keyword evidence="7" id="KW-0131">Cell cycle</keyword>
<dbReference type="PROSITE" id="PS50901">
    <property type="entry name" value="FTSK"/>
    <property type="match status" value="1"/>
</dbReference>
<dbReference type="HOGENOM" id="CLU_034934_1_1_11"/>
<sequence>MSRKDWTAPAPLEIERPRLPWWVMLPGKALLVFAPLILAYLLVRLVDFLARRIYRYPVVLLGTLALVWLGLDTSWWWVLLAAAVLAGLGGVWRWRWPDTFDRVARRQLASEWRRAWVYGRVWRRTMRFSNLVRRAGRSCYYPRVRRVRADGWRDRVSVWLLHGQDPDEFRARADALAHSFGAVSCRVRQDKPRRLWLDLIHADPLRAPVAPPALAELAEIVDLRKVAVGITETGRRWLLRLVGNHVLVVGSTGAGKSSVMWSLLWHLAPAVAAGHVQVFGIDPKGGMELGRAPSLFRRLVFDNGADAVELLEDLAALMRSRAEEFRRAGSAAWTPTSGAPFVVLVVDELADVVAYQTDRALKARATNALQVITSQGRAPGVCVIGQVQDPRKAVIEFRHLFPTKVALRLDEPDQVDLALGDGARERGAAAHEISEDTPGVAWTVVDGRRAVERARAFHVTDAHLAELNAYLTSGRPTPLPLPPAPVSAPAPVLGEAA</sequence>
<dbReference type="Proteomes" id="UP000007809">
    <property type="component" value="Chromosome"/>
</dbReference>
<feature type="compositionally biased region" description="Pro residues" evidence="4">
    <location>
        <begin position="477"/>
        <end position="488"/>
    </location>
</feature>
<dbReference type="SUPFAM" id="SSF52540">
    <property type="entry name" value="P-loop containing nucleoside triphosphate hydrolases"/>
    <property type="match status" value="1"/>
</dbReference>
<gene>
    <name evidence="7" type="ordered locus">Psed_5531</name>
</gene>
<keyword evidence="1 3" id="KW-0547">Nucleotide-binding</keyword>
<dbReference type="STRING" id="675635.Psed_5531"/>
<feature type="transmembrane region" description="Helical" evidence="5">
    <location>
        <begin position="77"/>
        <end position="96"/>
    </location>
</feature>
<feature type="transmembrane region" description="Helical" evidence="5">
    <location>
        <begin position="20"/>
        <end position="41"/>
    </location>
</feature>
<dbReference type="GO" id="GO:0051301">
    <property type="term" value="P:cell division"/>
    <property type="evidence" value="ECO:0007669"/>
    <property type="project" value="UniProtKB-KW"/>
</dbReference>
<dbReference type="KEGG" id="pdx:Psed_5531"/>